<organism evidence="5 6">
    <name type="scientific">Clostridium malenominatum</name>
    <dbReference type="NCBI Taxonomy" id="1539"/>
    <lineage>
        <taxon>Bacteria</taxon>
        <taxon>Bacillati</taxon>
        <taxon>Bacillota</taxon>
        <taxon>Clostridia</taxon>
        <taxon>Eubacteriales</taxon>
        <taxon>Clostridiaceae</taxon>
        <taxon>Clostridium</taxon>
    </lineage>
</organism>
<evidence type="ECO:0000313" key="5">
    <source>
        <dbReference type="EMBL" id="GAA0719620.1"/>
    </source>
</evidence>
<dbReference type="InterPro" id="IPR050763">
    <property type="entry name" value="ABC_transporter_ATP-binding"/>
</dbReference>
<evidence type="ECO:0000259" key="4">
    <source>
        <dbReference type="PROSITE" id="PS50893"/>
    </source>
</evidence>
<evidence type="ECO:0000313" key="6">
    <source>
        <dbReference type="Proteomes" id="UP001500339"/>
    </source>
</evidence>
<keyword evidence="2" id="KW-0547">Nucleotide-binding</keyword>
<dbReference type="PROSITE" id="PS00211">
    <property type="entry name" value="ABC_TRANSPORTER_1"/>
    <property type="match status" value="1"/>
</dbReference>
<name>A0ABP3U0J7_9CLOT</name>
<dbReference type="InterPro" id="IPR003593">
    <property type="entry name" value="AAA+_ATPase"/>
</dbReference>
<protein>
    <submittedName>
        <fullName evidence="5">ABC transporter ATP-binding protein</fullName>
    </submittedName>
</protein>
<reference evidence="6" key="1">
    <citation type="journal article" date="2019" name="Int. J. Syst. Evol. Microbiol.">
        <title>The Global Catalogue of Microorganisms (GCM) 10K type strain sequencing project: providing services to taxonomists for standard genome sequencing and annotation.</title>
        <authorList>
            <consortium name="The Broad Institute Genomics Platform"/>
            <consortium name="The Broad Institute Genome Sequencing Center for Infectious Disease"/>
            <person name="Wu L."/>
            <person name="Ma J."/>
        </authorList>
    </citation>
    <scope>NUCLEOTIDE SEQUENCE [LARGE SCALE GENOMIC DNA]</scope>
    <source>
        <strain evidence="6">JCM 1405</strain>
    </source>
</reference>
<dbReference type="Pfam" id="PF00005">
    <property type="entry name" value="ABC_tran"/>
    <property type="match status" value="1"/>
</dbReference>
<dbReference type="GO" id="GO:0005524">
    <property type="term" value="F:ATP binding"/>
    <property type="evidence" value="ECO:0007669"/>
    <property type="project" value="UniProtKB-KW"/>
</dbReference>
<gene>
    <name evidence="5" type="ORF">GCM10008905_07900</name>
</gene>
<dbReference type="PANTHER" id="PTHR42711">
    <property type="entry name" value="ABC TRANSPORTER ATP-BINDING PROTEIN"/>
    <property type="match status" value="1"/>
</dbReference>
<dbReference type="SUPFAM" id="SSF52540">
    <property type="entry name" value="P-loop containing nucleoside triphosphate hydrolases"/>
    <property type="match status" value="1"/>
</dbReference>
<proteinExistence type="predicted"/>
<comment type="caution">
    <text evidence="5">The sequence shown here is derived from an EMBL/GenBank/DDBJ whole genome shotgun (WGS) entry which is preliminary data.</text>
</comment>
<dbReference type="PROSITE" id="PS50893">
    <property type="entry name" value="ABC_TRANSPORTER_2"/>
    <property type="match status" value="1"/>
</dbReference>
<evidence type="ECO:0000256" key="2">
    <source>
        <dbReference type="ARBA" id="ARBA00022741"/>
    </source>
</evidence>
<keyword evidence="1" id="KW-0813">Transport</keyword>
<dbReference type="CDD" id="cd03230">
    <property type="entry name" value="ABC_DR_subfamily_A"/>
    <property type="match status" value="1"/>
</dbReference>
<keyword evidence="6" id="KW-1185">Reference proteome</keyword>
<dbReference type="InterPro" id="IPR017871">
    <property type="entry name" value="ABC_transporter-like_CS"/>
</dbReference>
<accession>A0ABP3U0J7</accession>
<evidence type="ECO:0000256" key="1">
    <source>
        <dbReference type="ARBA" id="ARBA00022448"/>
    </source>
</evidence>
<feature type="domain" description="ABC transporter" evidence="4">
    <location>
        <begin position="2"/>
        <end position="228"/>
    </location>
</feature>
<dbReference type="Gene3D" id="3.40.50.300">
    <property type="entry name" value="P-loop containing nucleotide triphosphate hydrolases"/>
    <property type="match status" value="1"/>
</dbReference>
<dbReference type="InterPro" id="IPR027417">
    <property type="entry name" value="P-loop_NTPase"/>
</dbReference>
<dbReference type="RefSeq" id="WP_343766892.1">
    <property type="nucleotide sequence ID" value="NZ_BAAACF010000001.1"/>
</dbReference>
<dbReference type="EMBL" id="BAAACF010000001">
    <property type="protein sequence ID" value="GAA0719620.1"/>
    <property type="molecule type" value="Genomic_DNA"/>
</dbReference>
<dbReference type="InterPro" id="IPR003439">
    <property type="entry name" value="ABC_transporter-like_ATP-bd"/>
</dbReference>
<keyword evidence="3 5" id="KW-0067">ATP-binding</keyword>
<dbReference type="PANTHER" id="PTHR42711:SF18">
    <property type="entry name" value="ABC TRANSPORTER, ATP-BINDING PROTEIN"/>
    <property type="match status" value="1"/>
</dbReference>
<evidence type="ECO:0000256" key="3">
    <source>
        <dbReference type="ARBA" id="ARBA00022840"/>
    </source>
</evidence>
<dbReference type="SMART" id="SM00382">
    <property type="entry name" value="AAA"/>
    <property type="match status" value="1"/>
</dbReference>
<dbReference type="Proteomes" id="UP001500339">
    <property type="component" value="Unassembled WGS sequence"/>
</dbReference>
<sequence length="282" mass="32321">MIEVKNLNFSYGNKVTLRDINFSVNKGEIFGFLGPSGAGKSTTQKIIIGILKDYLGSVKVMGKEIRNIKEDYYENIGVSFELPNLYAKFTAYENLAFFKGMYKRKTEDIGKLLDMVGLNEYSNIRVSNFSKGMKMRLNFCRAFLNDPQIVFLDEPTSGLDPVNAKKIKDIIFQKKKEGKTIFLTTHNMNVAEELCDTVAFIVDGEVKLIDSPRELKIKRGGRNLKVEYEEKGIIREEIFKIHGLGYNDDFLKTIREKEIQRIFTMEATLEDIFIEITGRSLL</sequence>